<dbReference type="Gene3D" id="3.10.390.10">
    <property type="entry name" value="SAND domain-like"/>
    <property type="match status" value="1"/>
</dbReference>
<dbReference type="PANTHER" id="PTHR46386:SF1">
    <property type="entry name" value="NUCLEAR BODY PROTEIN SP140-LIKE PROTEIN"/>
    <property type="match status" value="1"/>
</dbReference>
<dbReference type="AlphaFoldDB" id="W5N1B9"/>
<evidence type="ECO:0000259" key="1">
    <source>
        <dbReference type="PROSITE" id="PS50864"/>
    </source>
</evidence>
<dbReference type="EMBL" id="AHAT01038404">
    <property type="status" value="NOT_ANNOTATED_CDS"/>
    <property type="molecule type" value="Genomic_DNA"/>
</dbReference>
<dbReference type="EMBL" id="AHAT01036283">
    <property type="status" value="NOT_ANNOTATED_CDS"/>
    <property type="molecule type" value="Genomic_DNA"/>
</dbReference>
<dbReference type="SUPFAM" id="SSF63763">
    <property type="entry name" value="SAND domain-like"/>
    <property type="match status" value="1"/>
</dbReference>
<dbReference type="EMBL" id="AHAT01038406">
    <property type="status" value="NOT_ANNOTATED_CDS"/>
    <property type="molecule type" value="Genomic_DNA"/>
</dbReference>
<dbReference type="InterPro" id="IPR010919">
    <property type="entry name" value="SAND-like_dom_sf"/>
</dbReference>
<dbReference type="EMBL" id="AHAT01038403">
    <property type="status" value="NOT_ANNOTATED_CDS"/>
    <property type="molecule type" value="Genomic_DNA"/>
</dbReference>
<dbReference type="GO" id="GO:0003677">
    <property type="term" value="F:DNA binding"/>
    <property type="evidence" value="ECO:0007669"/>
    <property type="project" value="InterPro"/>
</dbReference>
<reference evidence="3" key="1">
    <citation type="submission" date="2011-12" db="EMBL/GenBank/DDBJ databases">
        <title>The Draft Genome of Lepisosteus oculatus.</title>
        <authorList>
            <consortium name="The Broad Institute Genome Assembly &amp; Analysis Group"/>
            <consortium name="Computational R&amp;D Group"/>
            <consortium name="and Sequencing Platform"/>
            <person name="Di Palma F."/>
            <person name="Alfoldi J."/>
            <person name="Johnson J."/>
            <person name="Berlin A."/>
            <person name="Gnerre S."/>
            <person name="Jaffe D."/>
            <person name="MacCallum I."/>
            <person name="Young S."/>
            <person name="Walker B.J."/>
            <person name="Lander E.S."/>
            <person name="Lindblad-Toh K."/>
        </authorList>
    </citation>
    <scope>NUCLEOTIDE SEQUENCE [LARGE SCALE GENOMIC DNA]</scope>
</reference>
<sequence>MDTLSQRSEQELRSFFRRKRTELSCLREPERLLNQLRDLDVIAEDQPEKVIQAKNKERALYQLLQQLEEKTPHKIRDFWECAFKEHILEIYPEVKSLKEELFASVGPRSGEKCVLSENRWFTPNEFQKFGGKDSYRNWKGSIQYKGKSLGVLIK</sequence>
<evidence type="ECO:0000313" key="3">
    <source>
        <dbReference type="Proteomes" id="UP000018468"/>
    </source>
</evidence>
<dbReference type="PANTHER" id="PTHR46386">
    <property type="entry name" value="NUCLEAR BODY PROTEIN SP140"/>
    <property type="match status" value="1"/>
</dbReference>
<dbReference type="Pfam" id="PF01342">
    <property type="entry name" value="SAND"/>
    <property type="match status" value="1"/>
</dbReference>
<feature type="domain" description="SAND" evidence="1">
    <location>
        <begin position="97"/>
        <end position="154"/>
    </location>
</feature>
<evidence type="ECO:0000313" key="2">
    <source>
        <dbReference type="Ensembl" id="ENSLOCP00000014428.1"/>
    </source>
</evidence>
<dbReference type="Proteomes" id="UP000018468">
    <property type="component" value="Linkage group LG12"/>
</dbReference>
<dbReference type="GO" id="GO:0005634">
    <property type="term" value="C:nucleus"/>
    <property type="evidence" value="ECO:0007669"/>
    <property type="project" value="InterPro"/>
</dbReference>
<accession>W5N1B9</accession>
<organism evidence="2 3">
    <name type="scientific">Lepisosteus oculatus</name>
    <name type="common">Spotted gar</name>
    <dbReference type="NCBI Taxonomy" id="7918"/>
    <lineage>
        <taxon>Eukaryota</taxon>
        <taxon>Metazoa</taxon>
        <taxon>Chordata</taxon>
        <taxon>Craniata</taxon>
        <taxon>Vertebrata</taxon>
        <taxon>Euteleostomi</taxon>
        <taxon>Actinopterygii</taxon>
        <taxon>Neopterygii</taxon>
        <taxon>Holostei</taxon>
        <taxon>Semionotiformes</taxon>
        <taxon>Lepisosteidae</taxon>
        <taxon>Lepisosteus</taxon>
    </lineage>
</organism>
<dbReference type="Bgee" id="ENSLOCG00000011736">
    <property type="expression patterns" value="Expressed in heart and 11 other cell types or tissues"/>
</dbReference>
<dbReference type="PROSITE" id="PS50864">
    <property type="entry name" value="SAND"/>
    <property type="match status" value="1"/>
</dbReference>
<reference evidence="2" key="3">
    <citation type="submission" date="2025-09" db="UniProtKB">
        <authorList>
            <consortium name="Ensembl"/>
        </authorList>
    </citation>
    <scope>IDENTIFICATION</scope>
</reference>
<dbReference type="Ensembl" id="ENSLOCT00000014457.1">
    <property type="protein sequence ID" value="ENSLOCP00000014428.1"/>
    <property type="gene ID" value="ENSLOCG00000011736.1"/>
</dbReference>
<dbReference type="InterPro" id="IPR000770">
    <property type="entry name" value="SAND_dom"/>
</dbReference>
<dbReference type="InterPro" id="IPR043563">
    <property type="entry name" value="Sp110/Sp140/Sp140L-like"/>
</dbReference>
<dbReference type="EMBL" id="AHAT01038405">
    <property type="status" value="NOT_ANNOTATED_CDS"/>
    <property type="molecule type" value="Genomic_DNA"/>
</dbReference>
<keyword evidence="3" id="KW-1185">Reference proteome</keyword>
<proteinExistence type="predicted"/>
<dbReference type="EMBL" id="AHAT01036282">
    <property type="status" value="NOT_ANNOTATED_CDS"/>
    <property type="molecule type" value="Genomic_DNA"/>
</dbReference>
<dbReference type="GeneTree" id="ENSGT00940000166738"/>
<dbReference type="SMART" id="SM00258">
    <property type="entry name" value="SAND"/>
    <property type="match status" value="1"/>
</dbReference>
<protein>
    <recommendedName>
        <fullName evidence="1">SAND domain-containing protein</fullName>
    </recommendedName>
</protein>
<reference evidence="2" key="2">
    <citation type="submission" date="2025-08" db="UniProtKB">
        <authorList>
            <consortium name="Ensembl"/>
        </authorList>
    </citation>
    <scope>IDENTIFICATION</scope>
</reference>
<dbReference type="OMA" id="CMEKPRT"/>
<dbReference type="HOGENOM" id="CLU_140096_0_0_1"/>
<name>W5N1B9_LEPOC</name>